<feature type="coiled-coil region" evidence="1">
    <location>
        <begin position="306"/>
        <end position="354"/>
    </location>
</feature>
<dbReference type="EMBL" id="BKCJ010000950">
    <property type="protein sequence ID" value="GEU37609.1"/>
    <property type="molecule type" value="Genomic_DNA"/>
</dbReference>
<comment type="caution">
    <text evidence="3">The sequence shown here is derived from an EMBL/GenBank/DDBJ whole genome shotgun (WGS) entry which is preliminary data.</text>
</comment>
<organism evidence="3">
    <name type="scientific">Tanacetum cinerariifolium</name>
    <name type="common">Dalmatian daisy</name>
    <name type="synonym">Chrysanthemum cinerariifolium</name>
    <dbReference type="NCBI Taxonomy" id="118510"/>
    <lineage>
        <taxon>Eukaryota</taxon>
        <taxon>Viridiplantae</taxon>
        <taxon>Streptophyta</taxon>
        <taxon>Embryophyta</taxon>
        <taxon>Tracheophyta</taxon>
        <taxon>Spermatophyta</taxon>
        <taxon>Magnoliopsida</taxon>
        <taxon>eudicotyledons</taxon>
        <taxon>Gunneridae</taxon>
        <taxon>Pentapetalae</taxon>
        <taxon>asterids</taxon>
        <taxon>campanulids</taxon>
        <taxon>Asterales</taxon>
        <taxon>Asteraceae</taxon>
        <taxon>Asteroideae</taxon>
        <taxon>Anthemideae</taxon>
        <taxon>Anthemidinae</taxon>
        <taxon>Tanacetum</taxon>
    </lineage>
</organism>
<sequence length="443" mass="51217">MESLNPQVVVAAKLFILNPNEFDLWKMRIEQYFLMTYYSLCEAILNEQRLAKKNELKARGTLLMVLPDKHQLKFNIHKDAKSLIEAIEKRFGGNKETKKVQKTILKQQYKKFSGTSSESLDQIHDSTNESVNAAPSVSAASPKAKVSTLPNVDCLSDDVIYPFFASQSNSPQLDNEYLKQIDPDDLEEMDLKWQMAMLTMRARRECRSPRDTRNKETTRRTVPMEVSTSNALVSQYNEVDPYSKACLKACANLRTHYENLTIEYRKSKLNVISYKTSLESVEARLVVYQQNEIVFEEDIKLLKLDVMFRDNALAELRKKFEKAEKERNYLKLTLEKFQNSLKNLKSDDRVTENQENDRYKTGEGYHVVPPLYTRNFLPPKPNLVFTDDTNASESVANVINVESSEHKTSKDKSKTHRPDAPIIKDWISDSKDETEIESMPKQR</sequence>
<proteinExistence type="predicted"/>
<feature type="compositionally biased region" description="Basic and acidic residues" evidence="2">
    <location>
        <begin position="403"/>
        <end position="419"/>
    </location>
</feature>
<feature type="region of interest" description="Disordered" evidence="2">
    <location>
        <begin position="399"/>
        <end position="443"/>
    </location>
</feature>
<evidence type="ECO:0000256" key="2">
    <source>
        <dbReference type="SAM" id="MobiDB-lite"/>
    </source>
</evidence>
<reference evidence="3" key="1">
    <citation type="journal article" date="2019" name="Sci. Rep.">
        <title>Draft genome of Tanacetum cinerariifolium, the natural source of mosquito coil.</title>
        <authorList>
            <person name="Yamashiro T."/>
            <person name="Shiraishi A."/>
            <person name="Satake H."/>
            <person name="Nakayama K."/>
        </authorList>
    </citation>
    <scope>NUCLEOTIDE SEQUENCE</scope>
</reference>
<evidence type="ECO:0000313" key="3">
    <source>
        <dbReference type="EMBL" id="GEU37609.1"/>
    </source>
</evidence>
<name>A0A6L2JLS6_TANCI</name>
<accession>A0A6L2JLS6</accession>
<dbReference type="AlphaFoldDB" id="A0A6L2JLS6"/>
<evidence type="ECO:0000256" key="1">
    <source>
        <dbReference type="SAM" id="Coils"/>
    </source>
</evidence>
<feature type="compositionally biased region" description="Basic and acidic residues" evidence="2">
    <location>
        <begin position="426"/>
        <end position="443"/>
    </location>
</feature>
<protein>
    <submittedName>
        <fullName evidence="3">Ribonuclease H-like domain-containing protein</fullName>
    </submittedName>
</protein>
<gene>
    <name evidence="3" type="ORF">Tci_009587</name>
</gene>
<keyword evidence="1" id="KW-0175">Coiled coil</keyword>